<dbReference type="OrthoDB" id="4726at2759"/>
<keyword evidence="3" id="KW-1185">Reference proteome</keyword>
<feature type="compositionally biased region" description="Basic and acidic residues" evidence="1">
    <location>
        <begin position="53"/>
        <end position="67"/>
    </location>
</feature>
<reference evidence="2 3" key="1">
    <citation type="journal article" date="2016" name="Mol. Biol. Evol.">
        <title>Comparative Genomics of Early-Diverging Mushroom-Forming Fungi Provides Insights into the Origins of Lignocellulose Decay Capabilities.</title>
        <authorList>
            <person name="Nagy L.G."/>
            <person name="Riley R."/>
            <person name="Tritt A."/>
            <person name="Adam C."/>
            <person name="Daum C."/>
            <person name="Floudas D."/>
            <person name="Sun H."/>
            <person name="Yadav J.S."/>
            <person name="Pangilinan J."/>
            <person name="Larsson K.H."/>
            <person name="Matsuura K."/>
            <person name="Barry K."/>
            <person name="Labutti K."/>
            <person name="Kuo R."/>
            <person name="Ohm R.A."/>
            <person name="Bhattacharya S.S."/>
            <person name="Shirouzu T."/>
            <person name="Yoshinaga Y."/>
            <person name="Martin F.M."/>
            <person name="Grigoriev I.V."/>
            <person name="Hibbett D.S."/>
        </authorList>
    </citation>
    <scope>NUCLEOTIDE SEQUENCE [LARGE SCALE GENOMIC DNA]</scope>
    <source>
        <strain evidence="2 3">HHB14362 ss-1</strain>
    </source>
</reference>
<protein>
    <recommendedName>
        <fullName evidence="4">RRM domain-containing protein</fullName>
    </recommendedName>
</protein>
<name>A0A165TN45_9AGAM</name>
<dbReference type="InterPro" id="IPR012677">
    <property type="entry name" value="Nucleotide-bd_a/b_plait_sf"/>
</dbReference>
<accession>A0A165TN45</accession>
<feature type="region of interest" description="Disordered" evidence="1">
    <location>
        <begin position="1"/>
        <end position="75"/>
    </location>
</feature>
<dbReference type="Gene3D" id="3.30.70.330">
    <property type="match status" value="1"/>
</dbReference>
<dbReference type="SUPFAM" id="SSF54928">
    <property type="entry name" value="RNA-binding domain, RBD"/>
    <property type="match status" value="1"/>
</dbReference>
<gene>
    <name evidence="2" type="ORF">NEOLEDRAFT_1146829</name>
</gene>
<dbReference type="AlphaFoldDB" id="A0A165TN45"/>
<dbReference type="EMBL" id="KV425564">
    <property type="protein sequence ID" value="KZT26918.1"/>
    <property type="molecule type" value="Genomic_DNA"/>
</dbReference>
<dbReference type="InParanoid" id="A0A165TN45"/>
<evidence type="ECO:0000313" key="3">
    <source>
        <dbReference type="Proteomes" id="UP000076761"/>
    </source>
</evidence>
<feature type="compositionally biased region" description="Polar residues" evidence="1">
    <location>
        <begin position="13"/>
        <end position="28"/>
    </location>
</feature>
<dbReference type="STRING" id="1314782.A0A165TN45"/>
<dbReference type="InterPro" id="IPR035979">
    <property type="entry name" value="RBD_domain_sf"/>
</dbReference>
<proteinExistence type="predicted"/>
<evidence type="ECO:0000256" key="1">
    <source>
        <dbReference type="SAM" id="MobiDB-lite"/>
    </source>
</evidence>
<evidence type="ECO:0008006" key="4">
    <source>
        <dbReference type="Google" id="ProtNLM"/>
    </source>
</evidence>
<dbReference type="Proteomes" id="UP000076761">
    <property type="component" value="Unassembled WGS sequence"/>
</dbReference>
<organism evidence="2 3">
    <name type="scientific">Neolentinus lepideus HHB14362 ss-1</name>
    <dbReference type="NCBI Taxonomy" id="1314782"/>
    <lineage>
        <taxon>Eukaryota</taxon>
        <taxon>Fungi</taxon>
        <taxon>Dikarya</taxon>
        <taxon>Basidiomycota</taxon>
        <taxon>Agaricomycotina</taxon>
        <taxon>Agaricomycetes</taxon>
        <taxon>Gloeophyllales</taxon>
        <taxon>Gloeophyllaceae</taxon>
        <taxon>Neolentinus</taxon>
    </lineage>
</organism>
<dbReference type="GO" id="GO:0003676">
    <property type="term" value="F:nucleic acid binding"/>
    <property type="evidence" value="ECO:0007669"/>
    <property type="project" value="InterPro"/>
</dbReference>
<evidence type="ECO:0000313" key="2">
    <source>
        <dbReference type="EMBL" id="KZT26918.1"/>
    </source>
</evidence>
<sequence>MLDQPPSSPRKPYTQTREMGGQHASSPASLKRRKSLTNVKGKDKAAKKTRSRMTKDYKEKVQDAQKKERLRSRKTQGPSWIYVGNIKSVFRNCGRILDVSCRVTRGTTGAQSKHWHRSLKDQDRGYAAVQFADQISPLKAHRLDGTVLNGLPIMVCYNAHDLPDAREITREDRERPEVQDRAPPGFLGPVVEGLWCILEFIQ</sequence>